<organism evidence="3 4">
    <name type="scientific">Jejubacter calystegiae</name>
    <dbReference type="NCBI Taxonomy" id="2579935"/>
    <lineage>
        <taxon>Bacteria</taxon>
        <taxon>Pseudomonadati</taxon>
        <taxon>Pseudomonadota</taxon>
        <taxon>Gammaproteobacteria</taxon>
        <taxon>Enterobacterales</taxon>
        <taxon>Enterobacteriaceae</taxon>
        <taxon>Jejubacter</taxon>
    </lineage>
</organism>
<comment type="similarity">
    <text evidence="1">Belongs to the RelE toxin family.</text>
</comment>
<protein>
    <submittedName>
        <fullName evidence="3">Type II toxin-antitoxin system RelE/ParE family toxin</fullName>
    </submittedName>
</protein>
<dbReference type="InterPro" id="IPR035093">
    <property type="entry name" value="RelE/ParE_toxin_dom_sf"/>
</dbReference>
<dbReference type="Pfam" id="PF05016">
    <property type="entry name" value="ParE_toxin"/>
    <property type="match status" value="1"/>
</dbReference>
<sequence length="100" mass="11617">MTVRFTTDARTQIREIRAYSQHRWGRDVASLYAQTLRVTMTDILDRHPSPGRDRSDDLGDGIFSFPCQSHLIYYRETDDGIVIIGVLHHSQDPVRHFPHP</sequence>
<keyword evidence="4" id="KW-1185">Reference proteome</keyword>
<accession>A0A4P8YRH5</accession>
<keyword evidence="2" id="KW-1277">Toxin-antitoxin system</keyword>
<dbReference type="RefSeq" id="WP_138097498.1">
    <property type="nucleotide sequence ID" value="NZ_CP040428.1"/>
</dbReference>
<evidence type="ECO:0000313" key="4">
    <source>
        <dbReference type="Proteomes" id="UP000302163"/>
    </source>
</evidence>
<dbReference type="PANTHER" id="PTHR33755">
    <property type="entry name" value="TOXIN PARE1-RELATED"/>
    <property type="match status" value="1"/>
</dbReference>
<dbReference type="AlphaFoldDB" id="A0A4P8YRH5"/>
<dbReference type="InterPro" id="IPR007712">
    <property type="entry name" value="RelE/ParE_toxin"/>
</dbReference>
<name>A0A4P8YRH5_9ENTR</name>
<dbReference type="OrthoDB" id="516834at2"/>
<proteinExistence type="inferred from homology"/>
<dbReference type="EMBL" id="CP040428">
    <property type="protein sequence ID" value="QCT21342.1"/>
    <property type="molecule type" value="Genomic_DNA"/>
</dbReference>
<reference evidence="3 4" key="1">
    <citation type="submission" date="2019-05" db="EMBL/GenBank/DDBJ databases">
        <title>Complete genome sequence of Izhakiella calystegiae KSNA2, an endophyte isolated from beach morning glory (Calystegia soldanella).</title>
        <authorList>
            <person name="Jiang L."/>
            <person name="Jeong J.C."/>
            <person name="Kim C.Y."/>
            <person name="Kim D.H."/>
            <person name="Kim S.W."/>
            <person name="Lee j."/>
        </authorList>
    </citation>
    <scope>NUCLEOTIDE SEQUENCE [LARGE SCALE GENOMIC DNA]</scope>
    <source>
        <strain evidence="3 4">KSNA2</strain>
    </source>
</reference>
<evidence type="ECO:0000256" key="1">
    <source>
        <dbReference type="ARBA" id="ARBA00006226"/>
    </source>
</evidence>
<gene>
    <name evidence="3" type="ORF">FEM41_17655</name>
</gene>
<evidence type="ECO:0000256" key="2">
    <source>
        <dbReference type="ARBA" id="ARBA00022649"/>
    </source>
</evidence>
<dbReference type="PANTHER" id="PTHR33755:SF9">
    <property type="entry name" value="TOXIN PARE1"/>
    <property type="match status" value="1"/>
</dbReference>
<dbReference type="Gene3D" id="3.30.2310.20">
    <property type="entry name" value="RelE-like"/>
    <property type="match status" value="1"/>
</dbReference>
<dbReference type="Proteomes" id="UP000302163">
    <property type="component" value="Chromosome"/>
</dbReference>
<dbReference type="InterPro" id="IPR051803">
    <property type="entry name" value="TA_system_RelE-like_toxin"/>
</dbReference>
<dbReference type="KEGG" id="izh:FEM41_17655"/>
<evidence type="ECO:0000313" key="3">
    <source>
        <dbReference type="EMBL" id="QCT21342.1"/>
    </source>
</evidence>